<dbReference type="SUPFAM" id="SSF52047">
    <property type="entry name" value="RNI-like"/>
    <property type="match status" value="1"/>
</dbReference>
<protein>
    <submittedName>
        <fullName evidence="3">Uncharacterized protein</fullName>
    </submittedName>
</protein>
<proteinExistence type="predicted"/>
<name>R0FIV8_9BRAS</name>
<dbReference type="STRING" id="81985.R0FIV8"/>
<dbReference type="Gene3D" id="3.80.10.10">
    <property type="entry name" value="Ribonuclease Inhibitor"/>
    <property type="match status" value="1"/>
</dbReference>
<dbReference type="InterPro" id="IPR055411">
    <property type="entry name" value="LRR_FXL15/At3g58940/PEG3-like"/>
</dbReference>
<dbReference type="PANTHER" id="PTHR31900:SF34">
    <property type="entry name" value="EMB|CAB62440.1-RELATED"/>
    <property type="match status" value="1"/>
</dbReference>
<feature type="domain" description="F-box" evidence="1">
    <location>
        <begin position="14"/>
        <end position="52"/>
    </location>
</feature>
<reference evidence="4" key="1">
    <citation type="journal article" date="2013" name="Nat. Genet.">
        <title>The Capsella rubella genome and the genomic consequences of rapid mating system evolution.</title>
        <authorList>
            <person name="Slotte T."/>
            <person name="Hazzouri K.M."/>
            <person name="Agren J.A."/>
            <person name="Koenig D."/>
            <person name="Maumus F."/>
            <person name="Guo Y.L."/>
            <person name="Steige K."/>
            <person name="Platts A.E."/>
            <person name="Escobar J.S."/>
            <person name="Newman L.K."/>
            <person name="Wang W."/>
            <person name="Mandakova T."/>
            <person name="Vello E."/>
            <person name="Smith L.M."/>
            <person name="Henz S.R."/>
            <person name="Steffen J."/>
            <person name="Takuno S."/>
            <person name="Brandvain Y."/>
            <person name="Coop G."/>
            <person name="Andolfatto P."/>
            <person name="Hu T.T."/>
            <person name="Blanchette M."/>
            <person name="Clark R.M."/>
            <person name="Quesneville H."/>
            <person name="Nordborg M."/>
            <person name="Gaut B.S."/>
            <person name="Lysak M.A."/>
            <person name="Jenkins J."/>
            <person name="Grimwood J."/>
            <person name="Chapman J."/>
            <person name="Prochnik S."/>
            <person name="Shu S."/>
            <person name="Rokhsar D."/>
            <person name="Schmutz J."/>
            <person name="Weigel D."/>
            <person name="Wright S.I."/>
        </authorList>
    </citation>
    <scope>NUCLEOTIDE SEQUENCE [LARGE SCALE GENOMIC DNA]</scope>
    <source>
        <strain evidence="4">cv. Monte Gargano</strain>
    </source>
</reference>
<evidence type="ECO:0000259" key="2">
    <source>
        <dbReference type="Pfam" id="PF24758"/>
    </source>
</evidence>
<dbReference type="Proteomes" id="UP000029121">
    <property type="component" value="Unassembled WGS sequence"/>
</dbReference>
<dbReference type="InterPro" id="IPR036047">
    <property type="entry name" value="F-box-like_dom_sf"/>
</dbReference>
<accession>R0FIV8</accession>
<organism evidence="3 4">
    <name type="scientific">Capsella rubella</name>
    <dbReference type="NCBI Taxonomy" id="81985"/>
    <lineage>
        <taxon>Eukaryota</taxon>
        <taxon>Viridiplantae</taxon>
        <taxon>Streptophyta</taxon>
        <taxon>Embryophyta</taxon>
        <taxon>Tracheophyta</taxon>
        <taxon>Spermatophyta</taxon>
        <taxon>Magnoliopsida</taxon>
        <taxon>eudicotyledons</taxon>
        <taxon>Gunneridae</taxon>
        <taxon>Pentapetalae</taxon>
        <taxon>rosids</taxon>
        <taxon>malvids</taxon>
        <taxon>Brassicales</taxon>
        <taxon>Brassicaceae</taxon>
        <taxon>Camelineae</taxon>
        <taxon>Capsella</taxon>
    </lineage>
</organism>
<dbReference type="EMBL" id="KB870810">
    <property type="protein sequence ID" value="EOA22337.1"/>
    <property type="molecule type" value="Genomic_DNA"/>
</dbReference>
<evidence type="ECO:0000313" key="4">
    <source>
        <dbReference type="Proteomes" id="UP000029121"/>
    </source>
</evidence>
<dbReference type="Pfam" id="PF00646">
    <property type="entry name" value="F-box"/>
    <property type="match status" value="1"/>
</dbReference>
<dbReference type="InterPro" id="IPR032675">
    <property type="entry name" value="LRR_dom_sf"/>
</dbReference>
<dbReference type="PANTHER" id="PTHR31900">
    <property type="entry name" value="F-BOX/RNI SUPERFAMILY PROTEIN-RELATED"/>
    <property type="match status" value="1"/>
</dbReference>
<dbReference type="InterPro" id="IPR050232">
    <property type="entry name" value="FBL13/AtMIF1-like"/>
</dbReference>
<dbReference type="InterPro" id="IPR001810">
    <property type="entry name" value="F-box_dom"/>
</dbReference>
<keyword evidence="4" id="KW-1185">Reference proteome</keyword>
<feature type="domain" description="F-box/LRR-repeat protein 15/At3g58940/PEG3-like LRR" evidence="2">
    <location>
        <begin position="152"/>
        <end position="266"/>
    </location>
</feature>
<dbReference type="AlphaFoldDB" id="R0FIV8"/>
<gene>
    <name evidence="3" type="ORF">CARUB_v10002944mg</name>
</gene>
<evidence type="ECO:0000259" key="1">
    <source>
        <dbReference type="Pfam" id="PF00646"/>
    </source>
</evidence>
<dbReference type="SUPFAM" id="SSF81383">
    <property type="entry name" value="F-box domain"/>
    <property type="match status" value="1"/>
</dbReference>
<dbReference type="InterPro" id="IPR053781">
    <property type="entry name" value="F-box_AtFBL13-like"/>
</dbReference>
<dbReference type="CDD" id="cd22160">
    <property type="entry name" value="F-box_AtFBL13-like"/>
    <property type="match status" value="1"/>
</dbReference>
<evidence type="ECO:0000313" key="3">
    <source>
        <dbReference type="EMBL" id="EOA22337.1"/>
    </source>
</evidence>
<sequence>MLQTVGETKEIDRISALPDDLLITILDLVPTKDAVATMVLSKRWFYVWTMKQRLEYKDIEEKAVDSSSDDDDDDDDDDADDDVYVFNYWDDGAAAAAAEPEHDEKVEVESKKSVWWFLENSLQLHRAPIIDSFCMELGPTCPTDAHVGKWVAYAVDRLVLDMKLNLLWSAEPTSLPKSLYSCEHLATLTLSNKILVDVPPSASLPSLTMLELYRVVYKDDDSLVRLLANCPVLERLLVIRTAEDDNVTSFRVQMPNLLYLSYNNCYRDSYGVGDTGRCLAIDTLALTFFRLYDTSGDSCSIEMPCLDTAIIDTGSYPDDKFVISLSSVVHLKLYLTPELVYISLIEDKDYQNIL</sequence>
<dbReference type="Pfam" id="PF24758">
    <property type="entry name" value="LRR_At5g56370"/>
    <property type="match status" value="1"/>
</dbReference>